<dbReference type="Pfam" id="PF00042">
    <property type="entry name" value="Globin"/>
    <property type="match status" value="1"/>
</dbReference>
<dbReference type="InterPro" id="IPR009050">
    <property type="entry name" value="Globin-like_sf"/>
</dbReference>
<evidence type="ECO:0000259" key="6">
    <source>
        <dbReference type="PROSITE" id="PS01033"/>
    </source>
</evidence>
<feature type="region of interest" description="Disordered" evidence="5">
    <location>
        <begin position="297"/>
        <end position="336"/>
    </location>
</feature>
<name>A0A9Q1AQK3_9SAUR</name>
<keyword evidence="4" id="KW-0408">Iron</keyword>
<dbReference type="EMBL" id="JAPFRF010000023">
    <property type="protein sequence ID" value="KAJ7303927.1"/>
    <property type="molecule type" value="Genomic_DNA"/>
</dbReference>
<reference evidence="7" key="1">
    <citation type="journal article" date="2023" name="DNA Res.">
        <title>Chromosome-level genome assembly of Phrynocephalus forsythii using third-generation DNA sequencing and Hi-C analysis.</title>
        <authorList>
            <person name="Qi Y."/>
            <person name="Zhao W."/>
            <person name="Zhao Y."/>
            <person name="Niu C."/>
            <person name="Cao S."/>
            <person name="Zhang Y."/>
        </authorList>
    </citation>
    <scope>NUCLEOTIDE SEQUENCE</scope>
    <source>
        <tissue evidence="7">Muscle</tissue>
    </source>
</reference>
<feature type="region of interest" description="Disordered" evidence="5">
    <location>
        <begin position="375"/>
        <end position="410"/>
    </location>
</feature>
<sequence length="528" mass="56423">MASSSSSSPSPSEPPGSVREQQQQQHQAAPLPKRLPPSPVRRCLSSSAAAISRYLAAACISQSLAKKNGGPSQEEEEEETHGPLRPCPSSGGGAPGGIPADPLALLPRAAPKPRCHGRRLESSLPSGGSGPPSPSRHRAWLATVQAFEPRAGFTSLSEPNSRAQSPSNTLKPRVCSPPLTGSPTSSFAPLCTHPPRPLTTPVLSPVALRPGLAERAHPTAPVSPSGAQGSPPPPPDRGLAESLAPQGDCSGHRVGLPQNHPGPAPGPSSGPLGRGSLHWPNMPGLCLKYVNREQQWLSPQRRPPLEGKGCQSPEAPLSGMDVAHPTERSQQRASYSTTVSIQIGSRGRIASFSNAQVAEEKQREPARAMGCALSDAGTGQDPGGSEEKPCPSPECGLGLEGEREPRGEGEMTAPERFLLSEAQKGLVRNSWKILHQDIARVGIIVFIRLFETHPECKDAFFLFRDIGDLQQLETSKDLQAHSLRVMSFIEKSVARLDREEKLEHLALELGRSHFWYKAPPKYYESVPF</sequence>
<feature type="compositionally biased region" description="Low complexity" evidence="5">
    <location>
        <begin position="97"/>
        <end position="109"/>
    </location>
</feature>
<dbReference type="GO" id="GO:0046872">
    <property type="term" value="F:metal ion binding"/>
    <property type="evidence" value="ECO:0007669"/>
    <property type="project" value="UniProtKB-KW"/>
</dbReference>
<evidence type="ECO:0000313" key="7">
    <source>
        <dbReference type="EMBL" id="KAJ7303927.1"/>
    </source>
</evidence>
<keyword evidence="2" id="KW-0349">Heme</keyword>
<feature type="domain" description="Globin" evidence="6">
    <location>
        <begin position="418"/>
        <end position="528"/>
    </location>
</feature>
<dbReference type="OrthoDB" id="436496at2759"/>
<feature type="compositionally biased region" description="Low complexity" evidence="5">
    <location>
        <begin position="1"/>
        <end position="27"/>
    </location>
</feature>
<feature type="compositionally biased region" description="Polar residues" evidence="5">
    <location>
        <begin position="154"/>
        <end position="170"/>
    </location>
</feature>
<dbReference type="InterPro" id="IPR050532">
    <property type="entry name" value="Globin-like_OT"/>
</dbReference>
<dbReference type="PANTHER" id="PTHR46458">
    <property type="entry name" value="BLR2807 PROTEIN"/>
    <property type="match status" value="1"/>
</dbReference>
<keyword evidence="8" id="KW-1185">Reference proteome</keyword>
<evidence type="ECO:0000256" key="4">
    <source>
        <dbReference type="ARBA" id="ARBA00023004"/>
    </source>
</evidence>
<comment type="caution">
    <text evidence="7">The sequence shown here is derived from an EMBL/GenBank/DDBJ whole genome shotgun (WGS) entry which is preliminary data.</text>
</comment>
<dbReference type="AlphaFoldDB" id="A0A9Q1AQK3"/>
<evidence type="ECO:0000256" key="1">
    <source>
        <dbReference type="ARBA" id="ARBA00008705"/>
    </source>
</evidence>
<organism evidence="7 8">
    <name type="scientific">Phrynocephalus forsythii</name>
    <dbReference type="NCBI Taxonomy" id="171643"/>
    <lineage>
        <taxon>Eukaryota</taxon>
        <taxon>Metazoa</taxon>
        <taxon>Chordata</taxon>
        <taxon>Craniata</taxon>
        <taxon>Vertebrata</taxon>
        <taxon>Euteleostomi</taxon>
        <taxon>Lepidosauria</taxon>
        <taxon>Squamata</taxon>
        <taxon>Bifurcata</taxon>
        <taxon>Unidentata</taxon>
        <taxon>Episquamata</taxon>
        <taxon>Toxicofera</taxon>
        <taxon>Iguania</taxon>
        <taxon>Acrodonta</taxon>
        <taxon>Agamidae</taxon>
        <taxon>Agaminae</taxon>
        <taxon>Phrynocephalus</taxon>
    </lineage>
</organism>
<feature type="region of interest" description="Disordered" evidence="5">
    <location>
        <begin position="65"/>
        <end position="277"/>
    </location>
</feature>
<dbReference type="GO" id="GO:0019825">
    <property type="term" value="F:oxygen binding"/>
    <property type="evidence" value="ECO:0007669"/>
    <property type="project" value="InterPro"/>
</dbReference>
<protein>
    <recommendedName>
        <fullName evidence="6">Globin domain-containing protein</fullName>
    </recommendedName>
</protein>
<comment type="similarity">
    <text evidence="1">Belongs to the globin family.</text>
</comment>
<dbReference type="InterPro" id="IPR012292">
    <property type="entry name" value="Globin/Proto"/>
</dbReference>
<evidence type="ECO:0000256" key="3">
    <source>
        <dbReference type="ARBA" id="ARBA00022723"/>
    </source>
</evidence>
<proteinExistence type="inferred from homology"/>
<feature type="compositionally biased region" description="Low complexity" evidence="5">
    <location>
        <begin position="220"/>
        <end position="229"/>
    </location>
</feature>
<gene>
    <name evidence="7" type="ORF">JRQ81_011440</name>
</gene>
<dbReference type="Gene3D" id="1.10.490.10">
    <property type="entry name" value="Globins"/>
    <property type="match status" value="1"/>
</dbReference>
<dbReference type="InterPro" id="IPR000971">
    <property type="entry name" value="Globin"/>
</dbReference>
<dbReference type="SUPFAM" id="SSF46458">
    <property type="entry name" value="Globin-like"/>
    <property type="match status" value="1"/>
</dbReference>
<feature type="compositionally biased region" description="Basic and acidic residues" evidence="5">
    <location>
        <begin position="400"/>
        <end position="409"/>
    </location>
</feature>
<dbReference type="PANTHER" id="PTHR46458:SF2">
    <property type="entry name" value="X GLOBIN"/>
    <property type="match status" value="1"/>
</dbReference>
<dbReference type="PROSITE" id="PS01033">
    <property type="entry name" value="GLOBIN"/>
    <property type="match status" value="1"/>
</dbReference>
<evidence type="ECO:0000256" key="2">
    <source>
        <dbReference type="ARBA" id="ARBA00022617"/>
    </source>
</evidence>
<keyword evidence="3" id="KW-0479">Metal-binding</keyword>
<evidence type="ECO:0000313" key="8">
    <source>
        <dbReference type="Proteomes" id="UP001142489"/>
    </source>
</evidence>
<evidence type="ECO:0000256" key="5">
    <source>
        <dbReference type="SAM" id="MobiDB-lite"/>
    </source>
</evidence>
<dbReference type="GO" id="GO:0020037">
    <property type="term" value="F:heme binding"/>
    <property type="evidence" value="ECO:0007669"/>
    <property type="project" value="InterPro"/>
</dbReference>
<feature type="region of interest" description="Disordered" evidence="5">
    <location>
        <begin position="1"/>
        <end position="41"/>
    </location>
</feature>
<accession>A0A9Q1AQK3</accession>
<dbReference type="Proteomes" id="UP001142489">
    <property type="component" value="Unassembled WGS sequence"/>
</dbReference>